<dbReference type="InterPro" id="IPR016181">
    <property type="entry name" value="Acyl_CoA_acyltransferase"/>
</dbReference>
<evidence type="ECO:0000313" key="2">
    <source>
        <dbReference type="EMBL" id="KAK7743449.1"/>
    </source>
</evidence>
<organism evidence="2 3">
    <name type="scientific">Cytospora paraplurivora</name>
    <dbReference type="NCBI Taxonomy" id="2898453"/>
    <lineage>
        <taxon>Eukaryota</taxon>
        <taxon>Fungi</taxon>
        <taxon>Dikarya</taxon>
        <taxon>Ascomycota</taxon>
        <taxon>Pezizomycotina</taxon>
        <taxon>Sordariomycetes</taxon>
        <taxon>Sordariomycetidae</taxon>
        <taxon>Diaporthales</taxon>
        <taxon>Cytosporaceae</taxon>
        <taxon>Cytospora</taxon>
    </lineage>
</organism>
<dbReference type="PANTHER" id="PTHR43792:SF1">
    <property type="entry name" value="N-ACETYLTRANSFERASE DOMAIN-CONTAINING PROTEIN"/>
    <property type="match status" value="1"/>
</dbReference>
<dbReference type="InterPro" id="IPR000182">
    <property type="entry name" value="GNAT_dom"/>
</dbReference>
<dbReference type="Gene3D" id="3.40.630.30">
    <property type="match status" value="1"/>
</dbReference>
<sequence length="226" mass="25735">MGWFDGSALGNAKKVECTGLGIINIMSKYPDMKPQHYMLVRSERLLLRPVVTEDLYALHRMRLNPKVMRFMPGVEKEQEALKSYSVRRIEFMMMEDQFSFAVVLPNQERRPSGPDALKDETVIGFVGITQPPEVFYIFDEEYWGHGYATEALRSFLNTYWATFPSGLIIMSEKERDHLEAHVHDGNEGSERVATKCGFVHVGNGFARAHGADVGNKIYRVQRPSSA</sequence>
<dbReference type="AlphaFoldDB" id="A0AAN9YHR3"/>
<dbReference type="GO" id="GO:0016747">
    <property type="term" value="F:acyltransferase activity, transferring groups other than amino-acyl groups"/>
    <property type="evidence" value="ECO:0007669"/>
    <property type="project" value="InterPro"/>
</dbReference>
<accession>A0AAN9YHR3</accession>
<dbReference type="EMBL" id="JAJSPL020000013">
    <property type="protein sequence ID" value="KAK7743449.1"/>
    <property type="molecule type" value="Genomic_DNA"/>
</dbReference>
<dbReference type="Proteomes" id="UP001320245">
    <property type="component" value="Unassembled WGS sequence"/>
</dbReference>
<comment type="caution">
    <text evidence="2">The sequence shown here is derived from an EMBL/GenBank/DDBJ whole genome shotgun (WGS) entry which is preliminary data.</text>
</comment>
<dbReference type="SUPFAM" id="SSF55729">
    <property type="entry name" value="Acyl-CoA N-acyltransferases (Nat)"/>
    <property type="match status" value="1"/>
</dbReference>
<evidence type="ECO:0000313" key="3">
    <source>
        <dbReference type="Proteomes" id="UP001320245"/>
    </source>
</evidence>
<reference evidence="2 3" key="1">
    <citation type="journal article" date="2023" name="PLoS ONE">
        <title>Cytospora paraplurivora sp. nov. isolated from orchards with fruit tree decline syndrome in Ontario, Canada.</title>
        <authorList>
            <person name="Ilyukhin E."/>
            <person name="Nguyen H.D.T."/>
            <person name="Castle A.J."/>
            <person name="Ellouze W."/>
        </authorList>
    </citation>
    <scope>NUCLEOTIDE SEQUENCE [LARGE SCALE GENOMIC DNA]</scope>
    <source>
        <strain evidence="2 3">FDS-564</strain>
    </source>
</reference>
<dbReference type="InterPro" id="IPR051531">
    <property type="entry name" value="N-acetyltransferase"/>
</dbReference>
<feature type="domain" description="N-acetyltransferase" evidence="1">
    <location>
        <begin position="45"/>
        <end position="223"/>
    </location>
</feature>
<proteinExistence type="predicted"/>
<gene>
    <name evidence="2" type="ORF">SLS53_003983</name>
</gene>
<dbReference type="Pfam" id="PF13302">
    <property type="entry name" value="Acetyltransf_3"/>
    <property type="match status" value="1"/>
</dbReference>
<dbReference type="PROSITE" id="PS51186">
    <property type="entry name" value="GNAT"/>
    <property type="match status" value="1"/>
</dbReference>
<keyword evidence="3" id="KW-1185">Reference proteome</keyword>
<name>A0AAN9YHR3_9PEZI</name>
<evidence type="ECO:0000259" key="1">
    <source>
        <dbReference type="PROSITE" id="PS51186"/>
    </source>
</evidence>
<dbReference type="PANTHER" id="PTHR43792">
    <property type="entry name" value="GNAT FAMILY, PUTATIVE (AFU_ORTHOLOGUE AFUA_3G00765)-RELATED-RELATED"/>
    <property type="match status" value="1"/>
</dbReference>
<protein>
    <recommendedName>
        <fullName evidence="1">N-acetyltransferase domain-containing protein</fullName>
    </recommendedName>
</protein>